<dbReference type="GO" id="GO:0006525">
    <property type="term" value="P:arginine metabolic process"/>
    <property type="evidence" value="ECO:0007669"/>
    <property type="project" value="TreeGrafter"/>
</dbReference>
<name>A0AB33JY36_9ACTN</name>
<reference evidence="4" key="1">
    <citation type="submission" date="2024-07" db="EMBL/GenBank/DDBJ databases">
        <title>Complete genome sequences of cellulolytic bacteria, Kitasatospora sp. CMC57 and Streptomyces sp. CMC78, isolated from Japanese agricultural soil.</title>
        <authorList>
            <person name="Hashimoto T."/>
            <person name="Ito M."/>
            <person name="Iwamoto M."/>
            <person name="Fukahori D."/>
            <person name="Shoda T."/>
            <person name="Sakoda M."/>
            <person name="Morohoshi T."/>
            <person name="Mitsuboshi M."/>
            <person name="Nishizawa T."/>
        </authorList>
    </citation>
    <scope>NUCLEOTIDE SEQUENCE</scope>
    <source>
        <strain evidence="4">CMC57</strain>
    </source>
</reference>
<dbReference type="Gene3D" id="3.75.10.10">
    <property type="entry name" value="L-arginine/glycine Amidinotransferase, Chain A"/>
    <property type="match status" value="1"/>
</dbReference>
<dbReference type="GO" id="GO:0000052">
    <property type="term" value="P:citrulline metabolic process"/>
    <property type="evidence" value="ECO:0007669"/>
    <property type="project" value="TreeGrafter"/>
</dbReference>
<dbReference type="InterPro" id="IPR033199">
    <property type="entry name" value="DDAH-like"/>
</dbReference>
<dbReference type="GO" id="GO:0016597">
    <property type="term" value="F:amino acid binding"/>
    <property type="evidence" value="ECO:0007669"/>
    <property type="project" value="TreeGrafter"/>
</dbReference>
<protein>
    <submittedName>
        <fullName evidence="4">Amidinotransferase</fullName>
    </submittedName>
</protein>
<dbReference type="RefSeq" id="WP_407987753.1">
    <property type="nucleotide sequence ID" value="NZ_AP035881.2"/>
</dbReference>
<organism evidence="4">
    <name type="scientific">Kitasatospora sp. CMC57</name>
    <dbReference type="NCBI Taxonomy" id="3231513"/>
    <lineage>
        <taxon>Bacteria</taxon>
        <taxon>Bacillati</taxon>
        <taxon>Actinomycetota</taxon>
        <taxon>Actinomycetes</taxon>
        <taxon>Kitasatosporales</taxon>
        <taxon>Streptomycetaceae</taxon>
        <taxon>Kitasatospora</taxon>
    </lineage>
</organism>
<dbReference type="PANTHER" id="PTHR12737">
    <property type="entry name" value="DIMETHYLARGININE DIMETHYLAMINOHYDROLASE"/>
    <property type="match status" value="1"/>
</dbReference>
<keyword evidence="2" id="KW-0378">Hydrolase</keyword>
<dbReference type="EMBL" id="AP035881">
    <property type="protein sequence ID" value="BFP45232.1"/>
    <property type="molecule type" value="Genomic_DNA"/>
</dbReference>
<feature type="active site" description="Proton donor" evidence="3">
    <location>
        <position position="168"/>
    </location>
</feature>
<feature type="active site" description="Nucleophile" evidence="3">
    <location>
        <position position="262"/>
    </location>
</feature>
<dbReference type="GO" id="GO:0045429">
    <property type="term" value="P:positive regulation of nitric oxide biosynthetic process"/>
    <property type="evidence" value="ECO:0007669"/>
    <property type="project" value="TreeGrafter"/>
</dbReference>
<dbReference type="SUPFAM" id="SSF55909">
    <property type="entry name" value="Pentein"/>
    <property type="match status" value="1"/>
</dbReference>
<dbReference type="GO" id="GO:0016403">
    <property type="term" value="F:dimethylargininase activity"/>
    <property type="evidence" value="ECO:0007669"/>
    <property type="project" value="TreeGrafter"/>
</dbReference>
<comment type="similarity">
    <text evidence="1">Belongs to the DDAH family.</text>
</comment>
<dbReference type="Pfam" id="PF19420">
    <property type="entry name" value="DDAH_eukar"/>
    <property type="match status" value="1"/>
</dbReference>
<evidence type="ECO:0000313" key="4">
    <source>
        <dbReference type="EMBL" id="BFP45232.1"/>
    </source>
</evidence>
<evidence type="ECO:0000256" key="2">
    <source>
        <dbReference type="ARBA" id="ARBA00022801"/>
    </source>
</evidence>
<dbReference type="AlphaFoldDB" id="A0AB33JY36"/>
<dbReference type="NCBIfam" id="NF045659">
    <property type="entry name" value="DiMArgaseDdahMtb"/>
    <property type="match status" value="1"/>
</dbReference>
<evidence type="ECO:0000256" key="3">
    <source>
        <dbReference type="PIRSR" id="PIRSR633199-1"/>
    </source>
</evidence>
<gene>
    <name evidence="4" type="ORF">KCMC57_16000</name>
</gene>
<proteinExistence type="inferred from homology"/>
<sequence>MKPSARRRHYLMCPPTYFGVEYAINPWMDPGAVVDTRRAADQWEQLRTVHQKLGHTVHVIEPRPGLPDMVFTANAATVVDGRVLVSRFRHAERAAEAAHFRTWFARRPFRQVSTADRVNEGQGDVLTAGRKLLAGTGFRTERAAHRELRTVLGLPVVTLTLVDPRFYHLDTALAVLDEDQVMYYPEAFDEASRATLLALFPSALRATTAEAEGFALNAVSDGRHVVLPDTADRLADELAARGFDPVGVDVSEFRKAGGGAKCCTLELHLEP</sequence>
<accession>A0AB33JY36</accession>
<dbReference type="PANTHER" id="PTHR12737:SF9">
    <property type="entry name" value="DIMETHYLARGININASE"/>
    <property type="match status" value="1"/>
</dbReference>
<evidence type="ECO:0000256" key="1">
    <source>
        <dbReference type="ARBA" id="ARBA00008532"/>
    </source>
</evidence>